<accession>A0A7J8I8K5</accession>
<dbReference type="InParanoid" id="A0A7J8I8K5"/>
<dbReference type="AlphaFoldDB" id="A0A7J8I8K5"/>
<keyword evidence="2" id="KW-1185">Reference proteome</keyword>
<proteinExistence type="predicted"/>
<evidence type="ECO:0000313" key="1">
    <source>
        <dbReference type="EMBL" id="KAF6480638.1"/>
    </source>
</evidence>
<dbReference type="EMBL" id="JACASF010000004">
    <property type="protein sequence ID" value="KAF6480638.1"/>
    <property type="molecule type" value="Genomic_DNA"/>
</dbReference>
<protein>
    <submittedName>
        <fullName evidence="1">Uncharacterized protein</fullName>
    </submittedName>
</protein>
<organism evidence="1 2">
    <name type="scientific">Molossus molossus</name>
    <name type="common">Pallas' mastiff bat</name>
    <name type="synonym">Vespertilio molossus</name>
    <dbReference type="NCBI Taxonomy" id="27622"/>
    <lineage>
        <taxon>Eukaryota</taxon>
        <taxon>Metazoa</taxon>
        <taxon>Chordata</taxon>
        <taxon>Craniata</taxon>
        <taxon>Vertebrata</taxon>
        <taxon>Euteleostomi</taxon>
        <taxon>Mammalia</taxon>
        <taxon>Eutheria</taxon>
        <taxon>Laurasiatheria</taxon>
        <taxon>Chiroptera</taxon>
        <taxon>Yangochiroptera</taxon>
        <taxon>Molossidae</taxon>
        <taxon>Molossus</taxon>
    </lineage>
</organism>
<reference evidence="1 2" key="1">
    <citation type="journal article" date="2020" name="Nature">
        <title>Six reference-quality genomes reveal evolution of bat adaptations.</title>
        <authorList>
            <person name="Jebb D."/>
            <person name="Huang Z."/>
            <person name="Pippel M."/>
            <person name="Hughes G.M."/>
            <person name="Lavrichenko K."/>
            <person name="Devanna P."/>
            <person name="Winkler S."/>
            <person name="Jermiin L.S."/>
            <person name="Skirmuntt E.C."/>
            <person name="Katzourakis A."/>
            <person name="Burkitt-Gray L."/>
            <person name="Ray D.A."/>
            <person name="Sullivan K.A.M."/>
            <person name="Roscito J.G."/>
            <person name="Kirilenko B.M."/>
            <person name="Davalos L.M."/>
            <person name="Corthals A.P."/>
            <person name="Power M.L."/>
            <person name="Jones G."/>
            <person name="Ransome R.D."/>
            <person name="Dechmann D.K.N."/>
            <person name="Locatelli A.G."/>
            <person name="Puechmaille S.J."/>
            <person name="Fedrigo O."/>
            <person name="Jarvis E.D."/>
            <person name="Hiller M."/>
            <person name="Vernes S.C."/>
            <person name="Myers E.W."/>
            <person name="Teeling E.C."/>
        </authorList>
    </citation>
    <scope>NUCLEOTIDE SEQUENCE [LARGE SCALE GENOMIC DNA]</scope>
    <source>
        <strain evidence="1">MMolMol1</strain>
        <tissue evidence="1">Muscle</tissue>
    </source>
</reference>
<comment type="caution">
    <text evidence="1">The sequence shown here is derived from an EMBL/GenBank/DDBJ whole genome shotgun (WGS) entry which is preliminary data.</text>
</comment>
<name>A0A7J8I8K5_MOLMO</name>
<dbReference type="Proteomes" id="UP000550707">
    <property type="component" value="Unassembled WGS sequence"/>
</dbReference>
<sequence length="128" mass="15195">MSHNAATHWQTVSILWLRPFQSLFKSTCHKCVTMPYTFICISKSPFMQNSSVVAATWVSHDLTDRSRWTLRHSLIVDEYVRIRKRLCSYSCHWVWMSSSSFKTLFWQRTLASLTRCSFSQQHRFPPQD</sequence>
<evidence type="ECO:0000313" key="2">
    <source>
        <dbReference type="Proteomes" id="UP000550707"/>
    </source>
</evidence>
<gene>
    <name evidence="1" type="ORF">HJG59_010508</name>
</gene>